<evidence type="ECO:0000313" key="9">
    <source>
        <dbReference type="Proteomes" id="UP000515151"/>
    </source>
</evidence>
<evidence type="ECO:0000256" key="2">
    <source>
        <dbReference type="ARBA" id="ARBA00010199"/>
    </source>
</evidence>
<feature type="transmembrane region" description="Helical" evidence="7">
    <location>
        <begin position="122"/>
        <end position="146"/>
    </location>
</feature>
<feature type="transmembrane region" description="Helical" evidence="7">
    <location>
        <begin position="263"/>
        <end position="287"/>
    </location>
</feature>
<dbReference type="GO" id="GO:0042910">
    <property type="term" value="F:xenobiotic transmembrane transporter activity"/>
    <property type="evidence" value="ECO:0007669"/>
    <property type="project" value="InterPro"/>
</dbReference>
<evidence type="ECO:0000256" key="3">
    <source>
        <dbReference type="ARBA" id="ARBA00022448"/>
    </source>
</evidence>
<gene>
    <name evidence="10" type="primary">LOC116206430</name>
</gene>
<dbReference type="GO" id="GO:0016020">
    <property type="term" value="C:membrane"/>
    <property type="evidence" value="ECO:0007669"/>
    <property type="project" value="UniProtKB-SubCell"/>
</dbReference>
<comment type="similarity">
    <text evidence="2 7">Belongs to the multi antimicrobial extrusion (MATE) (TC 2.A.66.1) family.</text>
</comment>
<dbReference type="AlphaFoldDB" id="A0A6P8DPF6"/>
<feature type="transmembrane region" description="Helical" evidence="7">
    <location>
        <begin position="77"/>
        <end position="101"/>
    </location>
</feature>
<evidence type="ECO:0000256" key="5">
    <source>
        <dbReference type="ARBA" id="ARBA00022989"/>
    </source>
</evidence>
<evidence type="ECO:0000256" key="6">
    <source>
        <dbReference type="ARBA" id="ARBA00023136"/>
    </source>
</evidence>
<dbReference type="Proteomes" id="UP000515151">
    <property type="component" value="Chromosome 4"/>
</dbReference>
<dbReference type="InterPro" id="IPR045069">
    <property type="entry name" value="MATE_euk"/>
</dbReference>
<reference evidence="10" key="2">
    <citation type="submission" date="2025-08" db="UniProtKB">
        <authorList>
            <consortium name="RefSeq"/>
        </authorList>
    </citation>
    <scope>IDENTIFICATION</scope>
    <source>
        <tissue evidence="10">Leaf</tissue>
    </source>
</reference>
<dbReference type="GO" id="GO:1990961">
    <property type="term" value="P:xenobiotic detoxification by transmembrane export across the plasma membrane"/>
    <property type="evidence" value="ECO:0007669"/>
    <property type="project" value="InterPro"/>
</dbReference>
<feature type="transmembrane region" description="Helical" evidence="7">
    <location>
        <begin position="158"/>
        <end position="180"/>
    </location>
</feature>
<feature type="transmembrane region" description="Helical" evidence="7">
    <location>
        <begin position="220"/>
        <end position="242"/>
    </location>
</feature>
<sequence length="501" mass="55201">MNRMTADEGIEERLLSRSGAAEPEEDSSLRSKVWEESKKIWRVAFPGMLSKVSVSGIFIVTQAFIGHIGETELAAYALIQIIGVQFVNGIILGMSSATETLCGQAFGAKQYHMLGIYLQRSWIINIITVTILVPIFICTAAIFKLLGEDDLIADSAGYIARWFIPILYYFIFSFTILSFLQSQLKNIVIAWLSSISFLLHVLLSWIFVTVLNWGIPGAMSAMIVASWFVVIGGFVYIFGGWCSNTWKGFSLAAFADLWPVIKLSVSSGVMICLELWYTAILVLLAGYMKNATVAISAFSICLNISAWAFTIFLGFLIGASVRISNELGRGNAKAAKFSIKVILITSINIGVFFWILCLVFGRQIAYIFTSKEDIADEVASLSVLLAFTILLYSVQSVLLGAAIGAGTQSMVAYVNIGCYYVIGVPLGVVLGYVANLQVRGIWIGMTIGIAVQTLILGFITYRTNWDEQVLKASERLNRWFLQDAEDGTSSLTRERLIDNDE</sequence>
<comment type="subcellular location">
    <subcellularLocation>
        <location evidence="1">Membrane</location>
        <topology evidence="1">Multi-pass membrane protein</topology>
    </subcellularLocation>
</comment>
<feature type="transmembrane region" description="Helical" evidence="7">
    <location>
        <begin position="40"/>
        <end position="65"/>
    </location>
</feature>
<keyword evidence="6 7" id="KW-0472">Membrane</keyword>
<dbReference type="Pfam" id="PF01554">
    <property type="entry name" value="MatE"/>
    <property type="match status" value="2"/>
</dbReference>
<dbReference type="NCBIfam" id="TIGR00797">
    <property type="entry name" value="matE"/>
    <property type="match status" value="1"/>
</dbReference>
<accession>A0A6P8DPF6</accession>
<name>A0A6P8DPF6_PUNGR</name>
<proteinExistence type="inferred from homology"/>
<keyword evidence="3" id="KW-0813">Transport</keyword>
<evidence type="ECO:0000256" key="7">
    <source>
        <dbReference type="RuleBase" id="RU004914"/>
    </source>
</evidence>
<dbReference type="CDD" id="cd13132">
    <property type="entry name" value="MATE_eukaryotic"/>
    <property type="match status" value="1"/>
</dbReference>
<dbReference type="RefSeq" id="XP_031395161.1">
    <property type="nucleotide sequence ID" value="XM_031539301.1"/>
</dbReference>
<evidence type="ECO:0000256" key="4">
    <source>
        <dbReference type="ARBA" id="ARBA00022692"/>
    </source>
</evidence>
<feature type="transmembrane region" description="Helical" evidence="7">
    <location>
        <begin position="381"/>
        <end position="403"/>
    </location>
</feature>
<organism evidence="9 10">
    <name type="scientific">Punica granatum</name>
    <name type="common">Pomegranate</name>
    <dbReference type="NCBI Taxonomy" id="22663"/>
    <lineage>
        <taxon>Eukaryota</taxon>
        <taxon>Viridiplantae</taxon>
        <taxon>Streptophyta</taxon>
        <taxon>Embryophyta</taxon>
        <taxon>Tracheophyta</taxon>
        <taxon>Spermatophyta</taxon>
        <taxon>Magnoliopsida</taxon>
        <taxon>eudicotyledons</taxon>
        <taxon>Gunneridae</taxon>
        <taxon>Pentapetalae</taxon>
        <taxon>rosids</taxon>
        <taxon>malvids</taxon>
        <taxon>Myrtales</taxon>
        <taxon>Lythraceae</taxon>
        <taxon>Punica</taxon>
    </lineage>
</organism>
<keyword evidence="9" id="KW-1185">Reference proteome</keyword>
<reference evidence="9" key="1">
    <citation type="journal article" date="2020" name="Plant Biotechnol. J.">
        <title>The pomegranate (Punica granatum L.) draft genome dissects genetic divergence between soft- and hard-seeded cultivars.</title>
        <authorList>
            <person name="Luo X."/>
            <person name="Li H."/>
            <person name="Wu Z."/>
            <person name="Yao W."/>
            <person name="Zhao P."/>
            <person name="Cao D."/>
            <person name="Yu H."/>
            <person name="Li K."/>
            <person name="Poudel K."/>
            <person name="Zhao D."/>
            <person name="Zhang F."/>
            <person name="Xia X."/>
            <person name="Chen L."/>
            <person name="Wang Q."/>
            <person name="Jing D."/>
            <person name="Cao S."/>
        </authorList>
    </citation>
    <scope>NUCLEOTIDE SEQUENCE [LARGE SCALE GENOMIC DNA]</scope>
    <source>
        <strain evidence="9">cv. Tunisia</strain>
    </source>
</reference>
<keyword evidence="5 7" id="KW-1133">Transmembrane helix</keyword>
<feature type="transmembrane region" description="Helical" evidence="7">
    <location>
        <begin position="440"/>
        <end position="461"/>
    </location>
</feature>
<feature type="transmembrane region" description="Helical" evidence="7">
    <location>
        <begin position="337"/>
        <end position="361"/>
    </location>
</feature>
<dbReference type="GO" id="GO:0015297">
    <property type="term" value="F:antiporter activity"/>
    <property type="evidence" value="ECO:0007669"/>
    <property type="project" value="InterPro"/>
</dbReference>
<feature type="region of interest" description="Disordered" evidence="8">
    <location>
        <begin position="1"/>
        <end position="28"/>
    </location>
</feature>
<protein>
    <recommendedName>
        <fullName evidence="7">Protein DETOXIFICATION</fullName>
    </recommendedName>
    <alternativeName>
        <fullName evidence="7">Multidrug and toxic compound extrusion protein</fullName>
    </alternativeName>
</protein>
<keyword evidence="4 7" id="KW-0812">Transmembrane</keyword>
<dbReference type="GeneID" id="116206430"/>
<dbReference type="PANTHER" id="PTHR11206">
    <property type="entry name" value="MULTIDRUG RESISTANCE PROTEIN"/>
    <property type="match status" value="1"/>
</dbReference>
<feature type="transmembrane region" description="Helical" evidence="7">
    <location>
        <begin position="293"/>
        <end position="317"/>
    </location>
</feature>
<feature type="transmembrane region" description="Helical" evidence="7">
    <location>
        <begin position="410"/>
        <end position="434"/>
    </location>
</feature>
<evidence type="ECO:0000313" key="10">
    <source>
        <dbReference type="RefSeq" id="XP_031395161.1"/>
    </source>
</evidence>
<dbReference type="OrthoDB" id="2126698at2759"/>
<dbReference type="InterPro" id="IPR002528">
    <property type="entry name" value="MATE_fam"/>
</dbReference>
<feature type="transmembrane region" description="Helical" evidence="7">
    <location>
        <begin position="187"/>
        <end position="208"/>
    </location>
</feature>
<evidence type="ECO:0000256" key="1">
    <source>
        <dbReference type="ARBA" id="ARBA00004141"/>
    </source>
</evidence>
<evidence type="ECO:0000256" key="8">
    <source>
        <dbReference type="SAM" id="MobiDB-lite"/>
    </source>
</evidence>